<dbReference type="AlphaFoldDB" id="A0A7J7N9Z5"/>
<proteinExistence type="predicted"/>
<keyword evidence="2" id="KW-1185">Reference proteome</keyword>
<sequence length="87" mass="10397">MSIWVSNEQTQTKKHTTPRLYWLGKLPTSTFKRVRVYSMSQLQSLKPNFRFLTQEIPQMLSPKNYQRISFERHRESFEGKISMGQNS</sequence>
<feature type="non-terminal residue" evidence="1">
    <location>
        <position position="1"/>
    </location>
</feature>
<comment type="caution">
    <text evidence="1">The sequence shown here is derived from an EMBL/GenBank/DDBJ whole genome shotgun (WGS) entry which is preliminary data.</text>
</comment>
<gene>
    <name evidence="1" type="ORF">GIB67_024768</name>
</gene>
<accession>A0A7J7N9Z5</accession>
<protein>
    <submittedName>
        <fullName evidence="1">Uncharacterized protein</fullName>
    </submittedName>
</protein>
<dbReference type="EMBL" id="JACGCM010000957">
    <property type="protein sequence ID" value="KAF6163913.1"/>
    <property type="molecule type" value="Genomic_DNA"/>
</dbReference>
<organism evidence="1 2">
    <name type="scientific">Kingdonia uniflora</name>
    <dbReference type="NCBI Taxonomy" id="39325"/>
    <lineage>
        <taxon>Eukaryota</taxon>
        <taxon>Viridiplantae</taxon>
        <taxon>Streptophyta</taxon>
        <taxon>Embryophyta</taxon>
        <taxon>Tracheophyta</taxon>
        <taxon>Spermatophyta</taxon>
        <taxon>Magnoliopsida</taxon>
        <taxon>Ranunculales</taxon>
        <taxon>Circaeasteraceae</taxon>
        <taxon>Kingdonia</taxon>
    </lineage>
</organism>
<name>A0A7J7N9Z5_9MAGN</name>
<reference evidence="1 2" key="1">
    <citation type="journal article" date="2020" name="IScience">
        <title>Genome Sequencing of the Endangered Kingdonia uniflora (Circaeasteraceae, Ranunculales) Reveals Potential Mechanisms of Evolutionary Specialization.</title>
        <authorList>
            <person name="Sun Y."/>
            <person name="Deng T."/>
            <person name="Zhang A."/>
            <person name="Moore M.J."/>
            <person name="Landis J.B."/>
            <person name="Lin N."/>
            <person name="Zhang H."/>
            <person name="Zhang X."/>
            <person name="Huang J."/>
            <person name="Zhang X."/>
            <person name="Sun H."/>
            <person name="Wang H."/>
        </authorList>
    </citation>
    <scope>NUCLEOTIDE SEQUENCE [LARGE SCALE GENOMIC DNA]</scope>
    <source>
        <strain evidence="1">TB1705</strain>
        <tissue evidence="1">Leaf</tissue>
    </source>
</reference>
<evidence type="ECO:0000313" key="2">
    <source>
        <dbReference type="Proteomes" id="UP000541444"/>
    </source>
</evidence>
<evidence type="ECO:0000313" key="1">
    <source>
        <dbReference type="EMBL" id="KAF6163913.1"/>
    </source>
</evidence>
<dbReference type="Proteomes" id="UP000541444">
    <property type="component" value="Unassembled WGS sequence"/>
</dbReference>